<dbReference type="CDD" id="cd00082">
    <property type="entry name" value="HisKA"/>
    <property type="match status" value="1"/>
</dbReference>
<dbReference type="InterPro" id="IPR011006">
    <property type="entry name" value="CheY-like_superfamily"/>
</dbReference>
<evidence type="ECO:0000313" key="15">
    <source>
        <dbReference type="EMBL" id="MBD2848130.1"/>
    </source>
</evidence>
<protein>
    <recommendedName>
        <fullName evidence="3">histidine kinase</fullName>
        <ecNumber evidence="3">2.7.13.3</ecNumber>
    </recommendedName>
</protein>
<dbReference type="InterPro" id="IPR003594">
    <property type="entry name" value="HATPase_dom"/>
</dbReference>
<evidence type="ECO:0000256" key="7">
    <source>
        <dbReference type="ARBA" id="ARBA00022777"/>
    </source>
</evidence>
<dbReference type="GO" id="GO:0000155">
    <property type="term" value="F:phosphorelay sensor kinase activity"/>
    <property type="evidence" value="ECO:0007669"/>
    <property type="project" value="InterPro"/>
</dbReference>
<keyword evidence="16" id="KW-1185">Reference proteome</keyword>
<dbReference type="Pfam" id="PF00512">
    <property type="entry name" value="HisKA"/>
    <property type="match status" value="1"/>
</dbReference>
<dbReference type="InterPro" id="IPR010559">
    <property type="entry name" value="Sig_transdc_His_kin_internal"/>
</dbReference>
<evidence type="ECO:0000256" key="5">
    <source>
        <dbReference type="ARBA" id="ARBA00022679"/>
    </source>
</evidence>
<dbReference type="InterPro" id="IPR004358">
    <property type="entry name" value="Sig_transdc_His_kin-like_C"/>
</dbReference>
<dbReference type="PROSITE" id="PS50110">
    <property type="entry name" value="RESPONSE_REGULATORY"/>
    <property type="match status" value="1"/>
</dbReference>
<feature type="modified residue" description="4-aspartylphosphate" evidence="10">
    <location>
        <position position="750"/>
    </location>
</feature>
<feature type="transmembrane region" description="Helical" evidence="12">
    <location>
        <begin position="304"/>
        <end position="324"/>
    </location>
</feature>
<dbReference type="AlphaFoldDB" id="A0A927GUG4"/>
<keyword evidence="12" id="KW-1133">Transmembrane helix</keyword>
<keyword evidence="6" id="KW-0547">Nucleotide-binding</keyword>
<dbReference type="SUPFAM" id="SSF47384">
    <property type="entry name" value="Homodimeric domain of signal transducing histidine kinase"/>
    <property type="match status" value="1"/>
</dbReference>
<feature type="transmembrane region" description="Helical" evidence="12">
    <location>
        <begin position="330"/>
        <end position="349"/>
    </location>
</feature>
<evidence type="ECO:0000256" key="12">
    <source>
        <dbReference type="SAM" id="Phobius"/>
    </source>
</evidence>
<reference evidence="15" key="1">
    <citation type="submission" date="2020-09" db="EMBL/GenBank/DDBJ databases">
        <title>A novel bacterium of genus Paenibacillus, isolated from South China Sea.</title>
        <authorList>
            <person name="Huang H."/>
            <person name="Mo K."/>
            <person name="Hu Y."/>
        </authorList>
    </citation>
    <scope>NUCLEOTIDE SEQUENCE</scope>
    <source>
        <strain evidence="15">IB182496</strain>
    </source>
</reference>
<keyword evidence="4 10" id="KW-0597">Phosphoprotein</keyword>
<evidence type="ECO:0000313" key="16">
    <source>
        <dbReference type="Proteomes" id="UP000621560"/>
    </source>
</evidence>
<evidence type="ECO:0000256" key="3">
    <source>
        <dbReference type="ARBA" id="ARBA00012438"/>
    </source>
</evidence>
<keyword evidence="7" id="KW-0418">Kinase</keyword>
<dbReference type="EMBL" id="JACXIZ010000054">
    <property type="protein sequence ID" value="MBD2848130.1"/>
    <property type="molecule type" value="Genomic_DNA"/>
</dbReference>
<dbReference type="InterPro" id="IPR005467">
    <property type="entry name" value="His_kinase_dom"/>
</dbReference>
<feature type="transmembrane region" description="Helical" evidence="12">
    <location>
        <begin position="238"/>
        <end position="254"/>
    </location>
</feature>
<sequence>MIKRHILGIFLLVILFMTTGRVLWMELFKPSGQPYAVNGILDLRHGSFKEGAPLTLDGEWLFYQSKLLPSEREVAEGASLIGERIDVPGSWNSILSEGEEQPYGFGTYRLVVLVPQGSELYSVYVPSVRSASRLYANGQLVGSSGLPAADAASHEAENVPYVATFAADEQGRIELLVQAANYTDPRSGGLVRSFKFGTVAAVAREKQLSMATQQLIAAAIVIQAIYLMVFWAIERRKLWAALALTLICFTVIMLNSSEDKLLLQWFPITLEWSYRLLCLALVLLFYGLLHTVSDAVPGVWRSRVLRFYGVAAAAGVLVSLGIPIQRNQLVQYVIFTAAVPIIILLLRTLPRLGARGVRNRSGLLQLLAFAAFANHMLWWSVHMFLGIKLIFYPFDLILGMLLLSSIWVRRYYALYTEQKGLTDRLERINRQKDVFLANTSHELRNPLHGMINMTQAVAERERAILSEGSRSELDTVLRVGRRMSHMLSDLLDAARLKDSTIQLNKRALALQPVVNGVLDMLRFMLEGKPVSLTNRVPARLPHVIADEQRLIQILFNLVHNALKFTSRGEVNVTARLEEDRILVVVSDTGIGMDAAMLKRVFEPYEQADPERAEEGGFGLGLNIARQLVELHGGALRARSSLGEGAAFTFALQADTSSELRVWLQEQAGAASDLVSAMSPPAPLLPPDQPASNHGNGTDQPRILAVDDDALNLRILRSILAGDAYITATAADGAQALALIEAQSWDLVIADVMMPGMSGYALTRCIREQYTVSELPVLLLTARSQPEDIEQGFLAGANDYVTKPVEPRELRARVQALTHLKRSARERLRMEAAWLQAQIEPHFLLNTLNSIAALQAIDPARMNELIVHFGAYLREKFKFQNVGTLVPLQDELALVRAYLYIEQTRFGERLEVEWGIDEGIEQLQVPPYSIQPLVENAIRHGLMKRRQGGKVRIELKQAEGLVAIAIVSDDGAGMRAEAVQRLLQPRTEGGIGLRNVDLRLKRLYGAGLVIDSAPGQGTRVSFRFGIVASQEEKKLTYS</sequence>
<feature type="transmembrane region" description="Helical" evidence="12">
    <location>
        <begin position="274"/>
        <end position="292"/>
    </location>
</feature>
<evidence type="ECO:0000256" key="4">
    <source>
        <dbReference type="ARBA" id="ARBA00022553"/>
    </source>
</evidence>
<dbReference type="CDD" id="cd16922">
    <property type="entry name" value="HATPase_EvgS-ArcB-TorS-like"/>
    <property type="match status" value="1"/>
</dbReference>
<dbReference type="Pfam" id="PF02518">
    <property type="entry name" value="HATPase_c"/>
    <property type="match status" value="2"/>
</dbReference>
<feature type="transmembrane region" description="Helical" evidence="12">
    <location>
        <begin position="215"/>
        <end position="233"/>
    </location>
</feature>
<accession>A0A927GUG4</accession>
<dbReference type="SUPFAM" id="SSF52172">
    <property type="entry name" value="CheY-like"/>
    <property type="match status" value="1"/>
</dbReference>
<dbReference type="InterPro" id="IPR001789">
    <property type="entry name" value="Sig_transdc_resp-reg_receiver"/>
</dbReference>
<dbReference type="Gene3D" id="2.60.120.260">
    <property type="entry name" value="Galactose-binding domain-like"/>
    <property type="match status" value="1"/>
</dbReference>
<dbReference type="InterPro" id="IPR036890">
    <property type="entry name" value="HATPase_C_sf"/>
</dbReference>
<dbReference type="GO" id="GO:0005524">
    <property type="term" value="F:ATP binding"/>
    <property type="evidence" value="ECO:0007669"/>
    <property type="project" value="UniProtKB-KW"/>
</dbReference>
<dbReference type="EC" id="2.7.13.3" evidence="3"/>
<evidence type="ECO:0000256" key="11">
    <source>
        <dbReference type="SAM" id="MobiDB-lite"/>
    </source>
</evidence>
<keyword evidence="5" id="KW-0808">Transferase</keyword>
<dbReference type="SMART" id="SM00388">
    <property type="entry name" value="HisKA"/>
    <property type="match status" value="1"/>
</dbReference>
<dbReference type="Gene3D" id="3.30.565.10">
    <property type="entry name" value="Histidine kinase-like ATPase, C-terminal domain"/>
    <property type="match status" value="2"/>
</dbReference>
<evidence type="ECO:0000256" key="9">
    <source>
        <dbReference type="ARBA" id="ARBA00023012"/>
    </source>
</evidence>
<feature type="compositionally biased region" description="Pro residues" evidence="11">
    <location>
        <begin position="679"/>
        <end position="688"/>
    </location>
</feature>
<dbReference type="PANTHER" id="PTHR43047">
    <property type="entry name" value="TWO-COMPONENT HISTIDINE PROTEIN KINASE"/>
    <property type="match status" value="1"/>
</dbReference>
<dbReference type="FunFam" id="3.30.565.10:FF:000006">
    <property type="entry name" value="Sensor histidine kinase WalK"/>
    <property type="match status" value="1"/>
</dbReference>
<comment type="subcellular location">
    <subcellularLocation>
        <location evidence="2">Cell membrane</location>
        <topology evidence="2">Multi-pass membrane protein</topology>
    </subcellularLocation>
</comment>
<dbReference type="SUPFAM" id="SSF49785">
    <property type="entry name" value="Galactose-binding domain-like"/>
    <property type="match status" value="1"/>
</dbReference>
<gene>
    <name evidence="15" type="ORF">IDH44_23275</name>
</gene>
<dbReference type="Gene3D" id="1.10.287.130">
    <property type="match status" value="1"/>
</dbReference>
<feature type="transmembrane region" description="Helical" evidence="12">
    <location>
        <begin position="361"/>
        <end position="378"/>
    </location>
</feature>
<dbReference type="InterPro" id="IPR036097">
    <property type="entry name" value="HisK_dim/P_sf"/>
</dbReference>
<dbReference type="CDD" id="cd17574">
    <property type="entry name" value="REC_OmpR"/>
    <property type="match status" value="1"/>
</dbReference>
<dbReference type="SMART" id="SM00387">
    <property type="entry name" value="HATPase_c"/>
    <property type="match status" value="2"/>
</dbReference>
<dbReference type="Gene3D" id="3.40.50.2300">
    <property type="match status" value="1"/>
</dbReference>
<evidence type="ECO:0000256" key="2">
    <source>
        <dbReference type="ARBA" id="ARBA00004651"/>
    </source>
</evidence>
<keyword evidence="12" id="KW-0472">Membrane</keyword>
<feature type="domain" description="Response regulatory" evidence="14">
    <location>
        <begin position="701"/>
        <end position="817"/>
    </location>
</feature>
<keyword evidence="9" id="KW-0902">Two-component regulatory system</keyword>
<evidence type="ECO:0000256" key="8">
    <source>
        <dbReference type="ARBA" id="ARBA00022840"/>
    </source>
</evidence>
<dbReference type="InterPro" id="IPR008979">
    <property type="entry name" value="Galactose-bd-like_sf"/>
</dbReference>
<comment type="catalytic activity">
    <reaction evidence="1">
        <text>ATP + protein L-histidine = ADP + protein N-phospho-L-histidine.</text>
        <dbReference type="EC" id="2.7.13.3"/>
    </reaction>
</comment>
<comment type="caution">
    <text evidence="15">The sequence shown here is derived from an EMBL/GenBank/DDBJ whole genome shotgun (WGS) entry which is preliminary data.</text>
</comment>
<keyword evidence="8" id="KW-0067">ATP-binding</keyword>
<dbReference type="SUPFAM" id="SSF55874">
    <property type="entry name" value="ATPase domain of HSP90 chaperone/DNA topoisomerase II/histidine kinase"/>
    <property type="match status" value="2"/>
</dbReference>
<dbReference type="PRINTS" id="PR00344">
    <property type="entry name" value="BCTRLSENSOR"/>
</dbReference>
<dbReference type="SMART" id="SM00448">
    <property type="entry name" value="REC"/>
    <property type="match status" value="1"/>
</dbReference>
<proteinExistence type="predicted"/>
<evidence type="ECO:0000259" key="14">
    <source>
        <dbReference type="PROSITE" id="PS50110"/>
    </source>
</evidence>
<dbReference type="Pfam" id="PF00072">
    <property type="entry name" value="Response_reg"/>
    <property type="match status" value="1"/>
</dbReference>
<organism evidence="15 16">
    <name type="scientific">Paenibacillus sabuli</name>
    <dbReference type="NCBI Taxonomy" id="2772509"/>
    <lineage>
        <taxon>Bacteria</taxon>
        <taxon>Bacillati</taxon>
        <taxon>Bacillota</taxon>
        <taxon>Bacilli</taxon>
        <taxon>Bacillales</taxon>
        <taxon>Paenibacillaceae</taxon>
        <taxon>Paenibacillus</taxon>
    </lineage>
</organism>
<dbReference type="RefSeq" id="WP_190921229.1">
    <property type="nucleotide sequence ID" value="NZ_JACXIZ010000054.1"/>
</dbReference>
<keyword evidence="12" id="KW-0812">Transmembrane</keyword>
<dbReference type="Proteomes" id="UP000621560">
    <property type="component" value="Unassembled WGS sequence"/>
</dbReference>
<dbReference type="GO" id="GO:0005886">
    <property type="term" value="C:plasma membrane"/>
    <property type="evidence" value="ECO:0007669"/>
    <property type="project" value="UniProtKB-SubCell"/>
</dbReference>
<feature type="region of interest" description="Disordered" evidence="11">
    <location>
        <begin position="675"/>
        <end position="701"/>
    </location>
</feature>
<dbReference type="PROSITE" id="PS50109">
    <property type="entry name" value="HIS_KIN"/>
    <property type="match status" value="1"/>
</dbReference>
<evidence type="ECO:0000256" key="1">
    <source>
        <dbReference type="ARBA" id="ARBA00000085"/>
    </source>
</evidence>
<evidence type="ECO:0000256" key="6">
    <source>
        <dbReference type="ARBA" id="ARBA00022741"/>
    </source>
</evidence>
<evidence type="ECO:0000256" key="10">
    <source>
        <dbReference type="PROSITE-ProRule" id="PRU00169"/>
    </source>
</evidence>
<dbReference type="InterPro" id="IPR003661">
    <property type="entry name" value="HisK_dim/P_dom"/>
</dbReference>
<feature type="domain" description="Histidine kinase" evidence="13">
    <location>
        <begin position="438"/>
        <end position="655"/>
    </location>
</feature>
<evidence type="ECO:0000259" key="13">
    <source>
        <dbReference type="PROSITE" id="PS50109"/>
    </source>
</evidence>
<name>A0A927GUG4_9BACL</name>
<dbReference type="Pfam" id="PF06580">
    <property type="entry name" value="His_kinase"/>
    <property type="match status" value="1"/>
</dbReference>